<dbReference type="SUPFAM" id="SSF141371">
    <property type="entry name" value="PilZ domain-like"/>
    <property type="match status" value="1"/>
</dbReference>
<name>A0ABR5SF39_9BACT</name>
<gene>
    <name evidence="2" type="ORF">ASN18_2120</name>
</gene>
<dbReference type="Pfam" id="PF07238">
    <property type="entry name" value="PilZ"/>
    <property type="match status" value="1"/>
</dbReference>
<dbReference type="InterPro" id="IPR009875">
    <property type="entry name" value="PilZ_domain"/>
</dbReference>
<dbReference type="Proteomes" id="UP000060487">
    <property type="component" value="Unassembled WGS sequence"/>
</dbReference>
<reference evidence="2 3" key="1">
    <citation type="submission" date="2015-11" db="EMBL/GenBank/DDBJ databases">
        <authorList>
            <person name="Lin W."/>
        </authorList>
    </citation>
    <scope>NUCLEOTIDE SEQUENCE [LARGE SCALE GENOMIC DNA]</scope>
    <source>
        <strain evidence="2 3">HCH-1</strain>
    </source>
</reference>
<sequence length="163" mass="18343">MGQFSNYSSVTVYSSAEIKIVCPYCGANCTIINEYPPEEDFATSCTTCDQPIAIRLNLRTSYRKKVNIEAFYQIKGVNRPPRKATILDMSRGGLRLKCFKSTHEVVGGILLMSFPLPPKEEKITVSAEILRVTEETKTTVVLGLRFKDLGEYEDIQISFFLKA</sequence>
<evidence type="ECO:0000313" key="3">
    <source>
        <dbReference type="Proteomes" id="UP000060487"/>
    </source>
</evidence>
<evidence type="ECO:0000313" key="2">
    <source>
        <dbReference type="EMBL" id="KWT83970.1"/>
    </source>
</evidence>
<dbReference type="RefSeq" id="WP_085052724.1">
    <property type="nucleotide sequence ID" value="NZ_LNQR01000072.1"/>
</dbReference>
<organism evidence="2 3">
    <name type="scientific">Candidatus Magnetominusculus xianensis</name>
    <dbReference type="NCBI Taxonomy" id="1748249"/>
    <lineage>
        <taxon>Bacteria</taxon>
        <taxon>Pseudomonadati</taxon>
        <taxon>Nitrospirota</taxon>
        <taxon>Nitrospiria</taxon>
        <taxon>Nitrospirales</taxon>
        <taxon>Nitrospiraceae</taxon>
        <taxon>Candidatus Magnetominusculus</taxon>
    </lineage>
</organism>
<dbReference type="Gene3D" id="2.40.10.220">
    <property type="entry name" value="predicted glycosyltransferase like domains"/>
    <property type="match status" value="1"/>
</dbReference>
<dbReference type="EMBL" id="LNQR01000072">
    <property type="protein sequence ID" value="KWT83970.1"/>
    <property type="molecule type" value="Genomic_DNA"/>
</dbReference>
<proteinExistence type="predicted"/>
<keyword evidence="3" id="KW-1185">Reference proteome</keyword>
<evidence type="ECO:0000259" key="1">
    <source>
        <dbReference type="Pfam" id="PF07238"/>
    </source>
</evidence>
<protein>
    <submittedName>
        <fullName evidence="2">Glycosyltransferase</fullName>
    </submittedName>
</protein>
<feature type="domain" description="PilZ" evidence="1">
    <location>
        <begin position="58"/>
        <end position="157"/>
    </location>
</feature>
<accession>A0ABR5SF39</accession>
<comment type="caution">
    <text evidence="2">The sequence shown here is derived from an EMBL/GenBank/DDBJ whole genome shotgun (WGS) entry which is preliminary data.</text>
</comment>